<dbReference type="EMBL" id="MH325891">
    <property type="protein sequence ID" value="AWU66628.1"/>
    <property type="molecule type" value="Genomic_DNA"/>
</dbReference>
<keyword evidence="2" id="KW-0472">Membrane</keyword>
<accession>A0A2Z4BVT8</accession>
<keyword evidence="1 4" id="KW-0808">Transferase</keyword>
<evidence type="ECO:0000313" key="4">
    <source>
        <dbReference type="EMBL" id="AWU66628.1"/>
    </source>
</evidence>
<protein>
    <submittedName>
        <fullName evidence="4">Glycosyl transferase</fullName>
    </submittedName>
</protein>
<feature type="transmembrane region" description="Helical" evidence="2">
    <location>
        <begin position="133"/>
        <end position="161"/>
    </location>
</feature>
<name>A0A2Z4BVT8_9ENTR</name>
<keyword evidence="2" id="KW-1133">Transmembrane helix</keyword>
<proteinExistence type="predicted"/>
<dbReference type="Gene3D" id="3.40.50.2000">
    <property type="entry name" value="Glycogen Phosphorylase B"/>
    <property type="match status" value="2"/>
</dbReference>
<dbReference type="PANTHER" id="PTHR46401:SF2">
    <property type="entry name" value="GLYCOSYLTRANSFERASE WBBK-RELATED"/>
    <property type="match status" value="1"/>
</dbReference>
<dbReference type="AlphaFoldDB" id="A0A2Z4BVT8"/>
<organism evidence="4">
    <name type="scientific">Citrobacter gillenii</name>
    <dbReference type="NCBI Taxonomy" id="67828"/>
    <lineage>
        <taxon>Bacteria</taxon>
        <taxon>Pseudomonadati</taxon>
        <taxon>Pseudomonadota</taxon>
        <taxon>Gammaproteobacteria</taxon>
        <taxon>Enterobacterales</taxon>
        <taxon>Enterobacteriaceae</taxon>
        <taxon>Citrobacter</taxon>
        <taxon>Citrobacter freundii complex</taxon>
    </lineage>
</organism>
<reference evidence="4" key="1">
    <citation type="submission" date="2018-05" db="EMBL/GenBank/DDBJ databases">
        <authorList>
            <person name="Lanie J.A."/>
            <person name="Ng W.-L."/>
            <person name="Kazmierczak K.M."/>
            <person name="Andrzejewski T.M."/>
            <person name="Davidsen T.M."/>
            <person name="Wayne K.J."/>
            <person name="Tettelin H."/>
            <person name="Glass J.I."/>
            <person name="Rusch D."/>
            <person name="Podicherti R."/>
            <person name="Tsui H.-C.T."/>
            <person name="Winkler M.E."/>
        </authorList>
    </citation>
    <scope>NUCLEOTIDE SEQUENCE</scope>
    <source>
        <strain evidence="4">O9_G3533</strain>
    </source>
</reference>
<dbReference type="PANTHER" id="PTHR46401">
    <property type="entry name" value="GLYCOSYLTRANSFERASE WBBK-RELATED"/>
    <property type="match status" value="1"/>
</dbReference>
<dbReference type="Pfam" id="PF00534">
    <property type="entry name" value="Glycos_transf_1"/>
    <property type="match status" value="1"/>
</dbReference>
<dbReference type="GO" id="GO:0009103">
    <property type="term" value="P:lipopolysaccharide biosynthetic process"/>
    <property type="evidence" value="ECO:0007669"/>
    <property type="project" value="TreeGrafter"/>
</dbReference>
<sequence>MNKYGIYICFPPGVDLRHEGLGRYLAAFIKGAEKKENVQFTLLCPSWSVDDIYKLFESEGVPLKLVDIISPKGTPVILNVYKYITALKNKKKKNKKSLLNRFINRLKALPPNILSDFEKRVSRAYSVTDLIPVMLYGILLVLLVLIFTPFYLVLLGASILLRKIKSSSSLSIFRRIKRRVSGIFFRPKDDSLVLNLYDGMIQAETERMHTIIESLKDIKAWYSPTAFWDSFTAINAPKMMCVPDVVLTQFPTAFSQIGGERVRYTYNKIIQAINKNDFFVTYSNDVKQKTLVEHFNINPDNVYVVPHAPNRLDQWLDVIGFPDTKASSDFYAQQLMLVALSKQKNAYIQGLGSDFKFIFYASQARPNKNIITLLKAYNYLLKEKFWGHKLILTCGSDHLSSISNFIKENRLEYDVLFLHGLSIQELAALYKRADLAVNPTLSEGGCPFTFTEALSVGTPVIMSRIPVAEEVLTDPALQEMTFFDPLDWKCLADKILWAVDNLDELKTVQMQTYNQLIQRNWEDVVNEHIDALDAIADRTRVTYEHS</sequence>
<dbReference type="GO" id="GO:0016757">
    <property type="term" value="F:glycosyltransferase activity"/>
    <property type="evidence" value="ECO:0007669"/>
    <property type="project" value="InterPro"/>
</dbReference>
<dbReference type="SUPFAM" id="SSF53756">
    <property type="entry name" value="UDP-Glycosyltransferase/glycogen phosphorylase"/>
    <property type="match status" value="1"/>
</dbReference>
<dbReference type="InterPro" id="IPR001296">
    <property type="entry name" value="Glyco_trans_1"/>
</dbReference>
<feature type="domain" description="Glycosyl transferase family 1" evidence="3">
    <location>
        <begin position="348"/>
        <end position="502"/>
    </location>
</feature>
<evidence type="ECO:0000256" key="2">
    <source>
        <dbReference type="SAM" id="Phobius"/>
    </source>
</evidence>
<gene>
    <name evidence="4" type="primary">gt2</name>
</gene>
<evidence type="ECO:0000259" key="3">
    <source>
        <dbReference type="Pfam" id="PF00534"/>
    </source>
</evidence>
<keyword evidence="2" id="KW-0812">Transmembrane</keyword>
<evidence type="ECO:0000256" key="1">
    <source>
        <dbReference type="ARBA" id="ARBA00022679"/>
    </source>
</evidence>